<evidence type="ECO:0000259" key="1">
    <source>
        <dbReference type="Pfam" id="PF01408"/>
    </source>
</evidence>
<feature type="domain" description="Gfo/Idh/MocA-like oxidoreductase C-terminal" evidence="2">
    <location>
        <begin position="183"/>
        <end position="461"/>
    </location>
</feature>
<evidence type="ECO:0000259" key="2">
    <source>
        <dbReference type="Pfam" id="PF02894"/>
    </source>
</evidence>
<dbReference type="SUPFAM" id="SSF51735">
    <property type="entry name" value="NAD(P)-binding Rossmann-fold domains"/>
    <property type="match status" value="1"/>
</dbReference>
<reference evidence="3 4" key="2">
    <citation type="submission" date="2023-12" db="EMBL/GenBank/DDBJ databases">
        <title>Description of an unclassified Opitutus bacterium of Verrucomicrobiota.</title>
        <authorList>
            <person name="Zhang D.-F."/>
        </authorList>
    </citation>
    <scope>NUCLEOTIDE SEQUENCE [LARGE SCALE GENOMIC DNA]</scope>
    <source>
        <strain evidence="3 4">WL0086</strain>
    </source>
</reference>
<evidence type="ECO:0000313" key="4">
    <source>
        <dbReference type="Proteomes" id="UP000738431"/>
    </source>
</evidence>
<dbReference type="EMBL" id="CP139781">
    <property type="protein sequence ID" value="WRQ88447.1"/>
    <property type="molecule type" value="Genomic_DNA"/>
</dbReference>
<dbReference type="RefSeq" id="WP_221032559.1">
    <property type="nucleotide sequence ID" value="NZ_CP139781.1"/>
</dbReference>
<dbReference type="Gene3D" id="3.30.360.10">
    <property type="entry name" value="Dihydrodipicolinate Reductase, domain 2"/>
    <property type="match status" value="1"/>
</dbReference>
<gene>
    <name evidence="3" type="ORF">K1X11_003465</name>
</gene>
<dbReference type="InterPro" id="IPR051450">
    <property type="entry name" value="Gfo/Idh/MocA_Oxidoreductases"/>
</dbReference>
<name>A0ABZ1CAW0_9BACT</name>
<dbReference type="InterPro" id="IPR036291">
    <property type="entry name" value="NAD(P)-bd_dom_sf"/>
</dbReference>
<organism evidence="3 4">
    <name type="scientific">Actomonas aquatica</name>
    <dbReference type="NCBI Taxonomy" id="2866162"/>
    <lineage>
        <taxon>Bacteria</taxon>
        <taxon>Pseudomonadati</taxon>
        <taxon>Verrucomicrobiota</taxon>
        <taxon>Opitutia</taxon>
        <taxon>Opitutales</taxon>
        <taxon>Opitutaceae</taxon>
        <taxon>Actomonas</taxon>
    </lineage>
</organism>
<dbReference type="InterPro" id="IPR004104">
    <property type="entry name" value="Gfo/Idh/MocA-like_OxRdtase_C"/>
</dbReference>
<dbReference type="InterPro" id="IPR000683">
    <property type="entry name" value="Gfo/Idh/MocA-like_OxRdtase_N"/>
</dbReference>
<proteinExistence type="predicted"/>
<dbReference type="PANTHER" id="PTHR43377:SF2">
    <property type="entry name" value="BINDING ROSSMANN FOLD OXIDOREDUCTASE, PUTATIVE (AFU_ORTHOLOGUE AFUA_4G00560)-RELATED"/>
    <property type="match status" value="1"/>
</dbReference>
<accession>A0ABZ1CAW0</accession>
<reference evidence="3 4" key="1">
    <citation type="submission" date="2021-08" db="EMBL/GenBank/DDBJ databases">
        <authorList>
            <person name="Zhang D."/>
            <person name="Zhang A."/>
            <person name="Wang L."/>
        </authorList>
    </citation>
    <scope>NUCLEOTIDE SEQUENCE [LARGE SCALE GENOMIC DNA]</scope>
    <source>
        <strain evidence="3 4">WL0086</strain>
    </source>
</reference>
<dbReference type="Pfam" id="PF02894">
    <property type="entry name" value="GFO_IDH_MocA_C"/>
    <property type="match status" value="1"/>
</dbReference>
<dbReference type="InterPro" id="IPR006311">
    <property type="entry name" value="TAT_signal"/>
</dbReference>
<protein>
    <submittedName>
        <fullName evidence="3">Gfo/Idh/MocA family oxidoreductase</fullName>
    </submittedName>
</protein>
<keyword evidence="4" id="KW-1185">Reference proteome</keyword>
<evidence type="ECO:0000313" key="3">
    <source>
        <dbReference type="EMBL" id="WRQ88447.1"/>
    </source>
</evidence>
<sequence length="487" mass="53823">MTNTPSSSSSASTRRAFVKTAALAGMGIALAPRLAAQVGGRRRRYAIVGTGSRSRFYQGAIEKNYADTCELVGLCDLNAGRLELARQRSVTNGAKAPPAYAHTDFEKMIRETMPDIVIVTTMDATHDDYIVRALEAGCDVVTEKPMTTTAAKVQRVQDAVERTGRNVRVAFNYRYSPARTQVKQLLMEGAIGDLLSVDFHWLLNTHHGADYFRRWHGEKKNSGGLMVHKATHHFDLVNWWLGSNPVEVTAMGKREFYTPEMARRLGLESHHERCHTCPEGDKCTFKMDLAANAGLKALYLDQEKYDGYHRDQCVFNPRIDIEDTMNVIVRYDNKVTLSYSLNAFNSWEGYQIAFNGTQGRIEHQIVEQIYVNGTDAVQGGISRGGISTRVIPLRGPATDHEPWVSSGGHGGGDKVLLDDLFLANPPHDPYGRASDERGGAASVLVGAAANRCFETGAPVKLDEFAPGWRKPEYVAMPGRDFPIKMPG</sequence>
<dbReference type="PROSITE" id="PS51318">
    <property type="entry name" value="TAT"/>
    <property type="match status" value="1"/>
</dbReference>
<dbReference type="SUPFAM" id="SSF55347">
    <property type="entry name" value="Glyceraldehyde-3-phosphate dehydrogenase-like, C-terminal domain"/>
    <property type="match status" value="1"/>
</dbReference>
<dbReference type="Gene3D" id="3.40.50.720">
    <property type="entry name" value="NAD(P)-binding Rossmann-like Domain"/>
    <property type="match status" value="1"/>
</dbReference>
<dbReference type="PANTHER" id="PTHR43377">
    <property type="entry name" value="BILIVERDIN REDUCTASE A"/>
    <property type="match status" value="1"/>
</dbReference>
<feature type="domain" description="Gfo/Idh/MocA-like oxidoreductase N-terminal" evidence="1">
    <location>
        <begin position="44"/>
        <end position="171"/>
    </location>
</feature>
<dbReference type="Pfam" id="PF01408">
    <property type="entry name" value="GFO_IDH_MocA"/>
    <property type="match status" value="1"/>
</dbReference>
<dbReference type="Proteomes" id="UP000738431">
    <property type="component" value="Chromosome"/>
</dbReference>